<dbReference type="GO" id="GO:0016020">
    <property type="term" value="C:membrane"/>
    <property type="evidence" value="ECO:0007669"/>
    <property type="project" value="UniProtKB-SubCell"/>
</dbReference>
<dbReference type="InterPro" id="IPR037185">
    <property type="entry name" value="EmrE-like"/>
</dbReference>
<name>A0AAU9N0Z3_9ASTR</name>
<keyword evidence="4 6" id="KW-1133">Transmembrane helix</keyword>
<feature type="transmembrane region" description="Helical" evidence="6">
    <location>
        <begin position="48"/>
        <end position="65"/>
    </location>
</feature>
<proteinExistence type="inferred from homology"/>
<dbReference type="PANTHER" id="PTHR31218">
    <property type="entry name" value="WAT1-RELATED PROTEIN"/>
    <property type="match status" value="1"/>
</dbReference>
<keyword evidence="3 6" id="KW-0812">Transmembrane</keyword>
<dbReference type="SUPFAM" id="SSF103481">
    <property type="entry name" value="Multidrug resistance efflux transporter EmrE"/>
    <property type="match status" value="2"/>
</dbReference>
<dbReference type="Pfam" id="PF00892">
    <property type="entry name" value="EamA"/>
    <property type="match status" value="2"/>
</dbReference>
<comment type="subcellular location">
    <subcellularLocation>
        <location evidence="1 6">Membrane</location>
        <topology evidence="1 6">Multi-pass membrane protein</topology>
    </subcellularLocation>
</comment>
<evidence type="ECO:0000256" key="6">
    <source>
        <dbReference type="RuleBase" id="RU363077"/>
    </source>
</evidence>
<keyword evidence="9" id="KW-1185">Reference proteome</keyword>
<feature type="transmembrane region" description="Helical" evidence="6">
    <location>
        <begin position="314"/>
        <end position="332"/>
    </location>
</feature>
<comment type="caution">
    <text evidence="8">The sequence shown here is derived from an EMBL/GenBank/DDBJ whole genome shotgun (WGS) entry which is preliminary data.</text>
</comment>
<evidence type="ECO:0000256" key="1">
    <source>
        <dbReference type="ARBA" id="ARBA00004141"/>
    </source>
</evidence>
<protein>
    <recommendedName>
        <fullName evidence="6">WAT1-related protein</fullName>
    </recommendedName>
</protein>
<organism evidence="8 9">
    <name type="scientific">Lactuca virosa</name>
    <dbReference type="NCBI Taxonomy" id="75947"/>
    <lineage>
        <taxon>Eukaryota</taxon>
        <taxon>Viridiplantae</taxon>
        <taxon>Streptophyta</taxon>
        <taxon>Embryophyta</taxon>
        <taxon>Tracheophyta</taxon>
        <taxon>Spermatophyta</taxon>
        <taxon>Magnoliopsida</taxon>
        <taxon>eudicotyledons</taxon>
        <taxon>Gunneridae</taxon>
        <taxon>Pentapetalae</taxon>
        <taxon>asterids</taxon>
        <taxon>campanulids</taxon>
        <taxon>Asterales</taxon>
        <taxon>Asteraceae</taxon>
        <taxon>Cichorioideae</taxon>
        <taxon>Cichorieae</taxon>
        <taxon>Lactucinae</taxon>
        <taxon>Lactuca</taxon>
    </lineage>
</organism>
<feature type="transmembrane region" description="Helical" evidence="6">
    <location>
        <begin position="9"/>
        <end position="28"/>
    </location>
</feature>
<evidence type="ECO:0000313" key="8">
    <source>
        <dbReference type="EMBL" id="CAH1430578.1"/>
    </source>
</evidence>
<dbReference type="InterPro" id="IPR000620">
    <property type="entry name" value="EamA_dom"/>
</dbReference>
<evidence type="ECO:0000256" key="3">
    <source>
        <dbReference type="ARBA" id="ARBA00022692"/>
    </source>
</evidence>
<evidence type="ECO:0000313" key="9">
    <source>
        <dbReference type="Proteomes" id="UP001157418"/>
    </source>
</evidence>
<dbReference type="EMBL" id="CAKMRJ010003334">
    <property type="protein sequence ID" value="CAH1430578.1"/>
    <property type="molecule type" value="Genomic_DNA"/>
</dbReference>
<evidence type="ECO:0000259" key="7">
    <source>
        <dbReference type="Pfam" id="PF00892"/>
    </source>
</evidence>
<dbReference type="InterPro" id="IPR030184">
    <property type="entry name" value="WAT1-related"/>
</dbReference>
<dbReference type="GO" id="GO:0022857">
    <property type="term" value="F:transmembrane transporter activity"/>
    <property type="evidence" value="ECO:0007669"/>
    <property type="project" value="InterPro"/>
</dbReference>
<feature type="transmembrane region" description="Helical" evidence="6">
    <location>
        <begin position="255"/>
        <end position="276"/>
    </location>
</feature>
<gene>
    <name evidence="8" type="ORF">LVIROSA_LOCUS17342</name>
</gene>
<evidence type="ECO:0000256" key="5">
    <source>
        <dbReference type="ARBA" id="ARBA00023136"/>
    </source>
</evidence>
<sequence>MSKESFKGLYVRIKPFMLMIFLQTSYAVNGLVVKSALNKGLNHYTFAVYRNAVAALFFSPFAFFLERKVRPEMTVSIFLKIMLLGLLEPVIDQNLYYAGMKFTTATFATSMCNILPAITFVMAWMFRLEKVKLRSLHSQGKIIGTIVTIGGAMIMTLIRGPAILFPWTNHHHHHPLHHQSTVNTMSTQDQIKGSLMITVGCFSWASFVILQAVTLKSYPAQLSLTALVCMMGTLEGSILALVVEKTNASIWSINWDIKLFAAIYGGIMCSGCAYYISGVVMQERGPVFVTAFSPLGMVIIAILGSSILAEKLNLGSVVGAVVIMVGLYLVIWGKSKDQNKQDLELSLNEQHIDGVKTATFKHNVDLVNSDGKPSTDLEVV</sequence>
<feature type="domain" description="EamA" evidence="7">
    <location>
        <begin position="192"/>
        <end position="331"/>
    </location>
</feature>
<feature type="transmembrane region" description="Helical" evidence="6">
    <location>
        <begin position="146"/>
        <end position="167"/>
    </location>
</feature>
<feature type="transmembrane region" description="Helical" evidence="6">
    <location>
        <begin position="288"/>
        <end position="308"/>
    </location>
</feature>
<feature type="transmembrane region" description="Helical" evidence="6">
    <location>
        <begin position="195"/>
        <end position="215"/>
    </location>
</feature>
<feature type="domain" description="EamA" evidence="7">
    <location>
        <begin position="17"/>
        <end position="155"/>
    </location>
</feature>
<reference evidence="8 9" key="1">
    <citation type="submission" date="2022-01" db="EMBL/GenBank/DDBJ databases">
        <authorList>
            <person name="Xiong W."/>
            <person name="Schranz E."/>
        </authorList>
    </citation>
    <scope>NUCLEOTIDE SEQUENCE [LARGE SCALE GENOMIC DNA]</scope>
</reference>
<evidence type="ECO:0000256" key="2">
    <source>
        <dbReference type="ARBA" id="ARBA00007635"/>
    </source>
</evidence>
<evidence type="ECO:0000256" key="4">
    <source>
        <dbReference type="ARBA" id="ARBA00022989"/>
    </source>
</evidence>
<keyword evidence="5 6" id="KW-0472">Membrane</keyword>
<feature type="transmembrane region" description="Helical" evidence="6">
    <location>
        <begin position="102"/>
        <end position="126"/>
    </location>
</feature>
<feature type="transmembrane region" description="Helical" evidence="6">
    <location>
        <begin position="222"/>
        <end position="243"/>
    </location>
</feature>
<dbReference type="AlphaFoldDB" id="A0AAU9N0Z3"/>
<comment type="similarity">
    <text evidence="2 6">Belongs to the drug/metabolite transporter (DMT) superfamily. Plant drug/metabolite exporter (P-DME) (TC 2.A.7.4) family.</text>
</comment>
<accession>A0AAU9N0Z3</accession>
<dbReference type="Proteomes" id="UP001157418">
    <property type="component" value="Unassembled WGS sequence"/>
</dbReference>